<gene>
    <name evidence="1" type="ORF">SAMN05421580_11290</name>
</gene>
<keyword evidence="2" id="KW-1185">Reference proteome</keyword>
<organism evidence="1 2">
    <name type="scientific">Rhodobacter aestuarii</name>
    <dbReference type="NCBI Taxonomy" id="453582"/>
    <lineage>
        <taxon>Bacteria</taxon>
        <taxon>Pseudomonadati</taxon>
        <taxon>Pseudomonadota</taxon>
        <taxon>Alphaproteobacteria</taxon>
        <taxon>Rhodobacterales</taxon>
        <taxon>Rhodobacter group</taxon>
        <taxon>Rhodobacter</taxon>
    </lineage>
</organism>
<protein>
    <submittedName>
        <fullName evidence="1">Uncharacterized protein</fullName>
    </submittedName>
</protein>
<evidence type="ECO:0000313" key="2">
    <source>
        <dbReference type="Proteomes" id="UP000186221"/>
    </source>
</evidence>
<dbReference type="STRING" id="453582.SAMN05421580_11290"/>
<dbReference type="Proteomes" id="UP000186221">
    <property type="component" value="Unassembled WGS sequence"/>
</dbReference>
<reference evidence="2" key="1">
    <citation type="submission" date="2017-01" db="EMBL/GenBank/DDBJ databases">
        <authorList>
            <person name="Varghese N."/>
            <person name="Submissions S."/>
        </authorList>
    </citation>
    <scope>NUCLEOTIDE SEQUENCE [LARGE SCALE GENOMIC DNA]</scope>
    <source>
        <strain evidence="2">DSM 19945</strain>
    </source>
</reference>
<dbReference type="EMBL" id="FTOG01000012">
    <property type="protein sequence ID" value="SIT16883.1"/>
    <property type="molecule type" value="Genomic_DNA"/>
</dbReference>
<accession>A0A1N7Q1W2</accession>
<proteinExistence type="predicted"/>
<sequence>MVQAEQYSDRIAARGRAEVTEEADFADQDLIDIGAKIVEMADRVRTMNMALPGALAQWHFEMDDLRYKVTVSVAGLPVGEEDV</sequence>
<name>A0A1N7Q1W2_9RHOB</name>
<evidence type="ECO:0000313" key="1">
    <source>
        <dbReference type="EMBL" id="SIT16883.1"/>
    </source>
</evidence>
<dbReference type="AlphaFoldDB" id="A0A1N7Q1W2"/>